<sequence>MIAFTPERCFFDLFHVKTATLILGILFVIGGLCGLLQCFRKQTFSEVILSFIWNVFTWAAGSTAIYAIDTRDPRFLWPMIICHYVTIAFTCFFIFVFLIATCFPDTAAKIGDMAGFDGNAHVSTMRCATISISVMLVVVFVLEFWSLRIVTNCQVWMVQVSRATSASAVKSA</sequence>
<feature type="transmembrane region" description="Helical" evidence="1">
    <location>
        <begin position="51"/>
        <end position="69"/>
    </location>
</feature>
<protein>
    <recommendedName>
        <fullName evidence="4">MARVEL domain-containing protein</fullName>
    </recommendedName>
</protein>
<evidence type="ECO:0000313" key="2">
    <source>
        <dbReference type="EMBL" id="TKR70155.1"/>
    </source>
</evidence>
<name>A0A4V6A051_STECR</name>
<gene>
    <name evidence="2" type="ORF">L596_022213</name>
</gene>
<evidence type="ECO:0000313" key="3">
    <source>
        <dbReference type="Proteomes" id="UP000298663"/>
    </source>
</evidence>
<organism evidence="2 3">
    <name type="scientific">Steinernema carpocapsae</name>
    <name type="common">Entomopathogenic nematode</name>
    <dbReference type="NCBI Taxonomy" id="34508"/>
    <lineage>
        <taxon>Eukaryota</taxon>
        <taxon>Metazoa</taxon>
        <taxon>Ecdysozoa</taxon>
        <taxon>Nematoda</taxon>
        <taxon>Chromadorea</taxon>
        <taxon>Rhabditida</taxon>
        <taxon>Tylenchina</taxon>
        <taxon>Panagrolaimomorpha</taxon>
        <taxon>Strongyloidoidea</taxon>
        <taxon>Steinernematidae</taxon>
        <taxon>Steinernema</taxon>
    </lineage>
</organism>
<comment type="caution">
    <text evidence="2">The sequence shown here is derived from an EMBL/GenBank/DDBJ whole genome shotgun (WGS) entry which is preliminary data.</text>
</comment>
<proteinExistence type="predicted"/>
<evidence type="ECO:0008006" key="4">
    <source>
        <dbReference type="Google" id="ProtNLM"/>
    </source>
</evidence>
<dbReference type="Proteomes" id="UP000298663">
    <property type="component" value="Unassembled WGS sequence"/>
</dbReference>
<keyword evidence="3" id="KW-1185">Reference proteome</keyword>
<keyword evidence="1" id="KW-1133">Transmembrane helix</keyword>
<accession>A0A4V6A051</accession>
<keyword evidence="1" id="KW-0472">Membrane</keyword>
<reference evidence="2 3" key="1">
    <citation type="journal article" date="2015" name="Genome Biol.">
        <title>Comparative genomics of Steinernema reveals deeply conserved gene regulatory networks.</title>
        <authorList>
            <person name="Dillman A.R."/>
            <person name="Macchietto M."/>
            <person name="Porter C.F."/>
            <person name="Rogers A."/>
            <person name="Williams B."/>
            <person name="Antoshechkin I."/>
            <person name="Lee M.M."/>
            <person name="Goodwin Z."/>
            <person name="Lu X."/>
            <person name="Lewis E.E."/>
            <person name="Goodrich-Blair H."/>
            <person name="Stock S.P."/>
            <person name="Adams B.J."/>
            <person name="Sternberg P.W."/>
            <person name="Mortazavi A."/>
        </authorList>
    </citation>
    <scope>NUCLEOTIDE SEQUENCE [LARGE SCALE GENOMIC DNA]</scope>
    <source>
        <strain evidence="2 3">ALL</strain>
    </source>
</reference>
<feature type="transmembrane region" description="Helical" evidence="1">
    <location>
        <begin position="124"/>
        <end position="145"/>
    </location>
</feature>
<dbReference type="AlphaFoldDB" id="A0A4V6A051"/>
<feature type="transmembrane region" description="Helical" evidence="1">
    <location>
        <begin position="20"/>
        <end position="39"/>
    </location>
</feature>
<evidence type="ECO:0000256" key="1">
    <source>
        <dbReference type="SAM" id="Phobius"/>
    </source>
</evidence>
<dbReference type="EMBL" id="AZBU02000007">
    <property type="protein sequence ID" value="TKR70155.1"/>
    <property type="molecule type" value="Genomic_DNA"/>
</dbReference>
<feature type="transmembrane region" description="Helical" evidence="1">
    <location>
        <begin position="75"/>
        <end position="103"/>
    </location>
</feature>
<keyword evidence="1" id="KW-0812">Transmembrane</keyword>
<reference evidence="2 3" key="2">
    <citation type="journal article" date="2019" name="G3 (Bethesda)">
        <title>Hybrid Assembly of the Genome of the Entomopathogenic Nematode Steinernema carpocapsae Identifies the X-Chromosome.</title>
        <authorList>
            <person name="Serra L."/>
            <person name="Macchietto M."/>
            <person name="Macias-Munoz A."/>
            <person name="McGill C.J."/>
            <person name="Rodriguez I.M."/>
            <person name="Rodriguez B."/>
            <person name="Murad R."/>
            <person name="Mortazavi A."/>
        </authorList>
    </citation>
    <scope>NUCLEOTIDE SEQUENCE [LARGE SCALE GENOMIC DNA]</scope>
    <source>
        <strain evidence="2 3">ALL</strain>
    </source>
</reference>